<dbReference type="Proteomes" id="UP000051497">
    <property type="component" value="Unassembled WGS sequence"/>
</dbReference>
<evidence type="ECO:0000313" key="2">
    <source>
        <dbReference type="EMBL" id="KRG22756.1"/>
    </source>
</evidence>
<proteinExistence type="predicted"/>
<evidence type="ECO:0000313" key="3">
    <source>
        <dbReference type="EMBL" id="MCS5711883.1"/>
    </source>
</evidence>
<dbReference type="AlphaFoldDB" id="A0A0Q9Z0E4"/>
<evidence type="ECO:0000313" key="4">
    <source>
        <dbReference type="Proteomes" id="UP000051497"/>
    </source>
</evidence>
<sequence>MSIKEKIKQYQDYIDHRHRIENSIGQDSKRLNAIHQLNPELLQSAIDSVIEELEEQLTDDKSESMLSPHELEELKKYLEHQKKTRARKSQTPEIVPHTVSDTVALSPTEVPTILILTSEGGAGHKEAAADSERQYAKQVKKKQVKINKVFVLPAPDAKEKSWMQLFRHDFGKKGVKDWNDAQKAGDMKKIKSMVSVQWISEMLFGRNFEDNTFYELTKDQNTTHVIDTQAVNSHRIVGAVAHFNQIRANPKRCERHNQLVRFNNELRKIPALRLFALKRFSHEIKFSLDKKPIKIRKRMTDLPNNADHFFQSLKKINKWDLPYFELEAPHAPLLQSEVAKMSPEERRKADLDYYRKKCPNLFDKNGTPLIVIEFTDGPIKKEFLHYKEHPVDKNKDLSLNIKVAHQNELKMLKENGVIDFGATLSPSQTVSFNIPAAAKVQSIMLGSQAAVSASLSYVDTEIAAHTQQHNPSEQYLFVFCGKHEGPDSLFAQLNDKIQQGKQSGQIPSTLKIVPLTYQDADMIAPLYSRADEAFIRSGGISCMEIEAVAQGKVFIHSEEKGNLLTEDELLKAMLFWERGNAEHVMQVLGKDKKGKRRVQAINPESYHRIKLEQSSLKTDNHLKQHHTKNELPPLKRRRIK</sequence>
<reference evidence="2" key="1">
    <citation type="submission" date="2015-09" db="EMBL/GenBank/DDBJ databases">
        <title>Draft Genome Sequences of Two Novel Amoeba-resistant Intranuclear Bacteria, Candidatus Berkiella cookevillensis and Candidatus Berkiella aquae.</title>
        <authorList>
            <person name="Mehari Y.T."/>
            <person name="Arivett B.A."/>
            <person name="Farone A.L."/>
            <person name="Gunderson J.H."/>
            <person name="Farone M.B."/>
        </authorList>
    </citation>
    <scope>NUCLEOTIDE SEQUENCE [LARGE SCALE GENOMIC DNA]</scope>
    <source>
        <strain evidence="2">HT99</strain>
    </source>
</reference>
<dbReference type="EMBL" id="LKAJ01000001">
    <property type="protein sequence ID" value="KRG22756.1"/>
    <property type="molecule type" value="Genomic_DNA"/>
</dbReference>
<feature type="region of interest" description="Disordered" evidence="1">
    <location>
        <begin position="614"/>
        <end position="640"/>
    </location>
</feature>
<dbReference type="RefSeq" id="WP_075064936.1">
    <property type="nucleotide sequence ID" value="NZ_LKAJ02000001.1"/>
</dbReference>
<dbReference type="STRING" id="295108.HT99x_00297"/>
<dbReference type="OrthoDB" id="20234at2"/>
<keyword evidence="4" id="KW-1185">Reference proteome</keyword>
<organism evidence="2">
    <name type="scientific">Candidatus Berkiella aquae</name>
    <dbReference type="NCBI Taxonomy" id="295108"/>
    <lineage>
        <taxon>Bacteria</taxon>
        <taxon>Pseudomonadati</taxon>
        <taxon>Pseudomonadota</taxon>
        <taxon>Gammaproteobacteria</taxon>
        <taxon>Candidatus Berkiellales</taxon>
        <taxon>Candidatus Berkiellaceae</taxon>
        <taxon>Candidatus Berkiella</taxon>
    </lineage>
</organism>
<reference evidence="3" key="2">
    <citation type="journal article" date="2016" name="Genome Announc.">
        <title>Draft Genome Sequences of Two Novel Amoeba-Resistant Intranuclear Bacteria, 'Candidatus Berkiella cookevillensis' and 'Candidatus Berkiella aquae'.</title>
        <authorList>
            <person name="Mehari Y.T."/>
            <person name="Arivett B.A."/>
            <person name="Farone A.L."/>
            <person name="Gunderson J.H."/>
            <person name="Farone M.B."/>
        </authorList>
    </citation>
    <scope>NUCLEOTIDE SEQUENCE</scope>
    <source>
        <strain evidence="3">HT99</strain>
    </source>
</reference>
<gene>
    <name evidence="2" type="ORF">HT99x_00297</name>
    <name evidence="3" type="ORF">HT99x_010605</name>
</gene>
<comment type="caution">
    <text evidence="2">The sequence shown here is derived from an EMBL/GenBank/DDBJ whole genome shotgun (WGS) entry which is preliminary data.</text>
</comment>
<accession>A0A0Q9Z0E4</accession>
<dbReference type="EMBL" id="LKAJ02000001">
    <property type="protein sequence ID" value="MCS5711883.1"/>
    <property type="molecule type" value="Genomic_DNA"/>
</dbReference>
<name>A0A0Q9Z0E4_9GAMM</name>
<evidence type="ECO:0000256" key="1">
    <source>
        <dbReference type="SAM" id="MobiDB-lite"/>
    </source>
</evidence>
<protein>
    <submittedName>
        <fullName evidence="2">Uncharacterized protein</fullName>
    </submittedName>
</protein>
<reference evidence="3" key="3">
    <citation type="submission" date="2021-06" db="EMBL/GenBank/DDBJ databases">
        <title>Genomic Description and Analysis of Intracellular Bacteria, Candidatus Berkiella cookevillensis and Candidatus Berkiella aquae.</title>
        <authorList>
            <person name="Kidane D.T."/>
            <person name="Mehari Y.T."/>
            <person name="Rice F.C."/>
            <person name="Arivett B.A."/>
            <person name="Farone A.L."/>
            <person name="Berk S.G."/>
            <person name="Farone M.B."/>
        </authorList>
    </citation>
    <scope>NUCLEOTIDE SEQUENCE</scope>
    <source>
        <strain evidence="3">HT99</strain>
    </source>
</reference>